<accession>A0A388LYR9</accession>
<feature type="compositionally biased region" description="Polar residues" evidence="8">
    <location>
        <begin position="1902"/>
        <end position="1913"/>
    </location>
</feature>
<dbReference type="OrthoDB" id="435275at2759"/>
<dbReference type="Proteomes" id="UP000265515">
    <property type="component" value="Unassembled WGS sequence"/>
</dbReference>
<gene>
    <name evidence="10" type="ORF">CBR_g45468</name>
</gene>
<feature type="compositionally biased region" description="Low complexity" evidence="8">
    <location>
        <begin position="2922"/>
        <end position="2937"/>
    </location>
</feature>
<feature type="compositionally biased region" description="Basic residues" evidence="8">
    <location>
        <begin position="2481"/>
        <end position="2490"/>
    </location>
</feature>
<feature type="region of interest" description="Disordered" evidence="8">
    <location>
        <begin position="976"/>
        <end position="1059"/>
    </location>
</feature>
<feature type="coiled-coil region" evidence="7">
    <location>
        <begin position="3087"/>
        <end position="3114"/>
    </location>
</feature>
<name>A0A388LYR9_CHABU</name>
<evidence type="ECO:0000256" key="4">
    <source>
        <dbReference type="ARBA" id="ARBA00023163"/>
    </source>
</evidence>
<keyword evidence="3 6" id="KW-0805">Transcription regulation</keyword>
<feature type="region of interest" description="Disordered" evidence="8">
    <location>
        <begin position="2626"/>
        <end position="2648"/>
    </location>
</feature>
<evidence type="ECO:0000313" key="10">
    <source>
        <dbReference type="EMBL" id="GBG87411.1"/>
    </source>
</evidence>
<dbReference type="Gene3D" id="2.30.30.140">
    <property type="match status" value="1"/>
</dbReference>
<keyword evidence="5 6" id="KW-0539">Nucleus</keyword>
<feature type="region of interest" description="Disordered" evidence="8">
    <location>
        <begin position="423"/>
        <end position="462"/>
    </location>
</feature>
<feature type="compositionally biased region" description="Acidic residues" evidence="8">
    <location>
        <begin position="2910"/>
        <end position="2921"/>
    </location>
</feature>
<dbReference type="Pfam" id="PF10513">
    <property type="entry name" value="EPL1"/>
    <property type="match status" value="1"/>
</dbReference>
<feature type="compositionally biased region" description="Low complexity" evidence="8">
    <location>
        <begin position="247"/>
        <end position="256"/>
    </location>
</feature>
<feature type="region of interest" description="Disordered" evidence="8">
    <location>
        <begin position="496"/>
        <end position="532"/>
    </location>
</feature>
<evidence type="ECO:0000313" key="11">
    <source>
        <dbReference type="Proteomes" id="UP000265515"/>
    </source>
</evidence>
<feature type="region of interest" description="Disordered" evidence="8">
    <location>
        <begin position="2431"/>
        <end position="2459"/>
    </location>
</feature>
<feature type="compositionally biased region" description="Low complexity" evidence="8">
    <location>
        <begin position="496"/>
        <end position="509"/>
    </location>
</feature>
<feature type="domain" description="Enhancer of polycomb-like N-terminal" evidence="9">
    <location>
        <begin position="2266"/>
        <end position="2365"/>
    </location>
</feature>
<keyword evidence="4 6" id="KW-0804">Transcription</keyword>
<feature type="region of interest" description="Disordered" evidence="8">
    <location>
        <begin position="2789"/>
        <end position="2844"/>
    </location>
</feature>
<feature type="compositionally biased region" description="Basic and acidic residues" evidence="8">
    <location>
        <begin position="1760"/>
        <end position="1784"/>
    </location>
</feature>
<feature type="compositionally biased region" description="Polar residues" evidence="8">
    <location>
        <begin position="2793"/>
        <end position="2805"/>
    </location>
</feature>
<feature type="region of interest" description="Disordered" evidence="8">
    <location>
        <begin position="3138"/>
        <end position="3253"/>
    </location>
</feature>
<feature type="compositionally biased region" description="Basic and acidic residues" evidence="8">
    <location>
        <begin position="1016"/>
        <end position="1039"/>
    </location>
</feature>
<dbReference type="GO" id="GO:0006357">
    <property type="term" value="P:regulation of transcription by RNA polymerase II"/>
    <property type="evidence" value="ECO:0007669"/>
    <property type="project" value="InterPro"/>
</dbReference>
<evidence type="ECO:0000256" key="3">
    <source>
        <dbReference type="ARBA" id="ARBA00023015"/>
    </source>
</evidence>
<feature type="compositionally biased region" description="Low complexity" evidence="8">
    <location>
        <begin position="1656"/>
        <end position="1668"/>
    </location>
</feature>
<keyword evidence="7" id="KW-0175">Coiled coil</keyword>
<feature type="compositionally biased region" description="Basic and acidic residues" evidence="8">
    <location>
        <begin position="2874"/>
        <end position="2887"/>
    </location>
</feature>
<dbReference type="PANTHER" id="PTHR14898">
    <property type="entry name" value="ENHANCER OF POLYCOMB"/>
    <property type="match status" value="1"/>
</dbReference>
<feature type="region of interest" description="Disordered" evidence="8">
    <location>
        <begin position="210"/>
        <end position="324"/>
    </location>
</feature>
<feature type="region of interest" description="Disordered" evidence="8">
    <location>
        <begin position="1883"/>
        <end position="1926"/>
    </location>
</feature>
<evidence type="ECO:0000256" key="7">
    <source>
        <dbReference type="SAM" id="Coils"/>
    </source>
</evidence>
<organism evidence="10 11">
    <name type="scientific">Chara braunii</name>
    <name type="common">Braun's stonewort</name>
    <dbReference type="NCBI Taxonomy" id="69332"/>
    <lineage>
        <taxon>Eukaryota</taxon>
        <taxon>Viridiplantae</taxon>
        <taxon>Streptophyta</taxon>
        <taxon>Charophyceae</taxon>
        <taxon>Charales</taxon>
        <taxon>Characeae</taxon>
        <taxon>Chara</taxon>
    </lineage>
</organism>
<keyword evidence="11" id="KW-1185">Reference proteome</keyword>
<feature type="compositionally biased region" description="Polar residues" evidence="8">
    <location>
        <begin position="2566"/>
        <end position="2576"/>
    </location>
</feature>
<dbReference type="GO" id="GO:0005634">
    <property type="term" value="C:nucleus"/>
    <property type="evidence" value="ECO:0007669"/>
    <property type="project" value="UniProtKB-SubCell"/>
</dbReference>
<dbReference type="InterPro" id="IPR024943">
    <property type="entry name" value="Enhancer_polycomb"/>
</dbReference>
<dbReference type="InterPro" id="IPR019542">
    <property type="entry name" value="Enhancer_polycomb-like_N"/>
</dbReference>
<feature type="compositionally biased region" description="Low complexity" evidence="8">
    <location>
        <begin position="430"/>
        <end position="450"/>
    </location>
</feature>
<feature type="region of interest" description="Disordered" evidence="8">
    <location>
        <begin position="591"/>
        <end position="612"/>
    </location>
</feature>
<feature type="compositionally biased region" description="Polar residues" evidence="8">
    <location>
        <begin position="1716"/>
        <end position="1725"/>
    </location>
</feature>
<comment type="similarity">
    <text evidence="2 6">Belongs to the enhancer of polycomb family.</text>
</comment>
<dbReference type="Gramene" id="GBG87411">
    <property type="protein sequence ID" value="GBG87411"/>
    <property type="gene ID" value="CBR_g45468"/>
</dbReference>
<comment type="subcellular location">
    <subcellularLocation>
        <location evidence="1 6">Nucleus</location>
    </subcellularLocation>
</comment>
<sequence>MQSEVIARHAGKFEALGHEGQKGKNKTLRVLWAGLGAGRAGGDLGSGVSGEGSRGIAGEGECGVAAELQGEGSGVAGEAGSVVGGEGGSVVGGEGGRGVSGERGSGVAGDEGFVDREGIIGDRSLRFACSTLLYHARLATARSSAALSVAARLRRDLCIWGRQRRDGGMLSVLRAGLFGVQANPFMSSGVAVVVVGQVGRSGAATLDFQEPQAPRSDRGAACISSYPQELGGGERLRSSANVQSINASSSSAAAPPRGGGAPAPPQLPSPPPSPPRASLTPSPPPPPPPPVPARPENVSDDADDGREYERSTRGTGFGEAEEAGVDDTLLRRERLLALSALEREDDDLLVLSGRVGSLSASSCLLVCAAGAGGGDDIPTPETTDVGSFKVLSSPVSREEVVQEAYEVNQLAHVLTTTSPCGVADIRLDGSPEPQCQQPQTPSSPSLEPQLGQNDESPLSALPVSPRLGEELAAADTAAISTVELRNVMGTKRTLSTAISSASTATAQRATRSRKVGNDGVSTASSSSSSGNGCCVYQQRDQPGEQDAYLRASTPTGVSLHAATPVFPAVEGRVRSGHDDGLEEWTSSVAAVGEARSRRPRRHSSSSSSGSSAIISATTISVPGAATASSNLQQHCHQIVCGDLPTNHRGADRDESERRRDFHSNVAGLDKQQLQQRYEEEGHKEGTQFCSVDLREGDFQHIVGRRIQVYWPLDEKWYTGEVRYYNPARKVHKVVYDDNDEEWLKLKKEVFKIQVLPVDRFNGDLFAALSCPSATASCSQVKAGSVAGTGAAAAATATAAGAEVPCSATQLVAPPLLSGLATPPLHLFPSIKSSPFSSSLPTPLSRRTVEPACPASAKNERDRAGTVGDCSVLRGQESPAGSELLADEFPLDRVHDRGNDRRIVSSRECLFAGVSREDDRLRCLQKLRDNDGNERAENSPVDIVGRKSSTTVFQDKGVPCGDVAFFSCAQLPGEELQSYRSGEEGEGAVSDAHVPQVEDREREGVGDVKKGGVGGRDTIRYDESEDGSRRRGQKGNDRKGVAMAKAAEEGGEETETGKTDRTRSITCSLLRVSDGCCLGGSIVVDGVGIAHGKVGPDRGLCGGDVGRMPSAMKKRPLVEDLTGIGGGEAVAARSDDVYGKEAASRSDDVYGKEDVRQGNSDNRNMCSSVSVDHVLEPRTPASNGYGADPGCDRSRCPLEEGDYGVEPKGRTERAGMADCPPCPYVMHSLKDQPIKGAVVECDSSGLVKKAREICGVPREGGCPSAAPAAAGSLSQKAVTAFSGDEGGGTVSPPATMAAVSFVERGGSEGEKRGNHSGGGRAVTHLKEGFSTRIGMTAMEEEGPVFFAPDATIASISPILTSPSSTVAVVCQMPTVVVASGGVESGAGVDPMKSEGLETGGGDAKGEAAACCPILVASALANRVESSLVSTSVADMRGRGSSTGGTDMSNLVGIGSVSCSLSMQQQERQGQAEALRRGLGTSEVLEGSVKEEGEGVDVSTADYVCANNIEVGMAAEGMSSRMSFPSDCKGRLSDRGTTLGARLLQGAVGSRKEEEGGGMALVGSVVGGGALESSQLCDDPGMVVSVALPEEIGMNRSGVGLCECGAAAKEVLEKGAGVLVPAGSLPLKRARGERHQKRKEDEEEEESLSSREGGARKSTAVASSYVVAAAPPRTETASAASNADGLSRERGEGAIHVRRGKRSVKSGSGRLQRMVYTNVRQQNSIGSNGAAPSKERNTAGTGGAQTVFCPSTAIPTLGASSRGRDIGDRKTGKAVESGRAKANHQQECDVAVNRAAREASSRVREVEGGRMSNGVEGGRFENCSGATTRATGLAGSTNSGAGAAASSAGAEAVDSGVPRMHVLKLRRCPENGGLWRVAGEYASGGSTALTTSTSRPSTPATASEADTPSLTQQQANGNGNGNGRASAAVESAAVAMEKKVKESGGLPRPPTFSSAASVADTIVLGREGGLATKGRGPGSECGKPALGVLLKKDVSGSRKDGLKAVRKSVRGLAQVGVPQGGRERGTHGQVASIRKGAWTMRPEDSLAQHRSKVEGGGGAGVGVGGGGGENRGLATAARAPGVAVGARVDFRHRTGRKGAVGGGGSLGVVDKQTSGATVSNAGGDVRKGEGMEVGCRDAGGEGVAVRRVEGGLSRRDRTEEGCEAKFSKMELCRCNVLVIEDDCGRRESGAEVHLELDESGVWVLVVMLEGKVLYTAKAEHMAATGTVNRYTHAMIWKADRSWMLEFDDRKEWQSFKESHEECYQRNIRVSSTRQIPVPGVREVHDYGARRYGPRFVRPCNRYIQQKGAGEADLALLGSRVIYDLDSEDEEWLEKVYPSLAGGEEGGSAAAERLTDEKMERIMDLLEKGSVTLNREVPVEMACVYCSDIAPRQLVEAVHAHWIARREKKGMALVRHFQPPAWVIYQEQLKSWQRNETPQSSAKGSGKGNSAHKHSGRPSSKATLTKPALFAFCLKPRGMEQRPQRQRSNKRHGMISQQGMEALAEGMQGRSLAAEFKAVAGCRRAGDQPPLKRQKQETPPVKRRSKPCLPPDSRPRDVLGFQEPAIPSRGSNRILTSHASKPAAVGTSNAPPDAKGTAPITPAPGDRKLKGKRATKMKRRMNVVAIAESRKRQKLENQSASPRLGGESRNLKTQGDELCASKNFLEESRENAVCPSTAAQQTTPGDRARVSQHGFVEQKAKVGAEEPVLRTEVPVVRRDGWNLVRCQPLDGRIPSVQMDPLQWPLQELKGVNRCNVISGSVHRPEETVAGDQLETCAPIRDCLAVDYGEGTRKSCDVSNEAKQGSGRFSQHDYHENIPPFRGREQNKKPDVSQEDFASGQGRDSVNSVKQQEANEALLGDTRRLVGGHGNGREEHFLQEQGEGSRQEHTKGNGLDSNEARPMEQPQSQGACQQDDEAQNGDDNQDGSQQMQEQLQDQIDQQQRERDLHCEEPSSALSPPKESHLGVLANESQLSAGLFPYSLSPLIGSCPAGVTIESLSALPLDLPFAPPSFPLSVSSLALPPSLHASAIVLPQATGIPNPSDALDDKTMGGDVGTQEHSNADIAKLEFVKLDLAARKARGVAFKDRARANQLKELAKEAKNKAIAALQKAEALAQADQPSLTAELANLRARLKPLLEGSEVAAEEGPGGGSHLFLKTSKRERSERSKGHRQMRTERPGDSVPGGKVSWSSAGSRVAVPPCSSWGRAATARQGSDGLQGIRGAVARTEADAGAEKSGEERSTPSEGGGSDGEGLLHDGLLAHSTVVVEKPDDVLTMTISNTGAMFDTGAALLPAMCWGGPKAVVGSDSRQGVGGAVQGSLLPLSAGVSHEREKGLMLLEGRTSVDVPESSAGGDLLMLPMPNSGSPAVFPLLTPQAG</sequence>
<comment type="caution">
    <text evidence="10">The sequence shown here is derived from an EMBL/GenBank/DDBJ whole genome shotgun (WGS) entry which is preliminary data.</text>
</comment>
<feature type="region of interest" description="Disordered" evidence="8">
    <location>
        <begin position="2472"/>
        <end position="2492"/>
    </location>
</feature>
<dbReference type="SUPFAM" id="SSF63748">
    <property type="entry name" value="Tudor/PWWP/MBT"/>
    <property type="match status" value="1"/>
</dbReference>
<reference evidence="10 11" key="1">
    <citation type="journal article" date="2018" name="Cell">
        <title>The Chara Genome: Secondary Complexity and Implications for Plant Terrestrialization.</title>
        <authorList>
            <person name="Nishiyama T."/>
            <person name="Sakayama H."/>
            <person name="Vries J.D."/>
            <person name="Buschmann H."/>
            <person name="Saint-Marcoux D."/>
            <person name="Ullrich K.K."/>
            <person name="Haas F.B."/>
            <person name="Vanderstraeten L."/>
            <person name="Becker D."/>
            <person name="Lang D."/>
            <person name="Vosolsobe S."/>
            <person name="Rombauts S."/>
            <person name="Wilhelmsson P.K.I."/>
            <person name="Janitza P."/>
            <person name="Kern R."/>
            <person name="Heyl A."/>
            <person name="Rumpler F."/>
            <person name="Villalobos L.I.A.C."/>
            <person name="Clay J.M."/>
            <person name="Skokan R."/>
            <person name="Toyoda A."/>
            <person name="Suzuki Y."/>
            <person name="Kagoshima H."/>
            <person name="Schijlen E."/>
            <person name="Tajeshwar N."/>
            <person name="Catarino B."/>
            <person name="Hetherington A.J."/>
            <person name="Saltykova A."/>
            <person name="Bonnot C."/>
            <person name="Breuninger H."/>
            <person name="Symeonidi A."/>
            <person name="Radhakrishnan G.V."/>
            <person name="Van Nieuwerburgh F."/>
            <person name="Deforce D."/>
            <person name="Chang C."/>
            <person name="Karol K.G."/>
            <person name="Hedrich R."/>
            <person name="Ulvskov P."/>
            <person name="Glockner G."/>
            <person name="Delwiche C.F."/>
            <person name="Petrasek J."/>
            <person name="Van de Peer Y."/>
            <person name="Friml J."/>
            <person name="Beilby M."/>
            <person name="Dolan L."/>
            <person name="Kohara Y."/>
            <person name="Sugano S."/>
            <person name="Fujiyama A."/>
            <person name="Delaux P.-M."/>
            <person name="Quint M."/>
            <person name="TheiBen G."/>
            <person name="Hagemann M."/>
            <person name="Harholt J."/>
            <person name="Dunand C."/>
            <person name="Zachgo S."/>
            <person name="Langdale J."/>
            <person name="Maumus F."/>
            <person name="Straeten D.V.D."/>
            <person name="Gould S.B."/>
            <person name="Rensing S.A."/>
        </authorList>
    </citation>
    <scope>NUCLEOTIDE SEQUENCE [LARGE SCALE GENOMIC DNA]</scope>
    <source>
        <strain evidence="10 11">S276</strain>
    </source>
</reference>
<proteinExistence type="inferred from homology"/>
<dbReference type="GO" id="GO:0035267">
    <property type="term" value="C:NuA4 histone acetyltransferase complex"/>
    <property type="evidence" value="ECO:0007669"/>
    <property type="project" value="InterPro"/>
</dbReference>
<evidence type="ECO:0000256" key="2">
    <source>
        <dbReference type="ARBA" id="ARBA00008035"/>
    </source>
</evidence>
<feature type="compositionally biased region" description="Basic and acidic residues" evidence="8">
    <location>
        <begin position="1684"/>
        <end position="1693"/>
    </location>
</feature>
<evidence type="ECO:0000256" key="1">
    <source>
        <dbReference type="ARBA" id="ARBA00004123"/>
    </source>
</evidence>
<feature type="compositionally biased region" description="Pro residues" evidence="8">
    <location>
        <begin position="262"/>
        <end position="293"/>
    </location>
</feature>
<feature type="compositionally biased region" description="Basic residues" evidence="8">
    <location>
        <begin position="1626"/>
        <end position="1635"/>
    </location>
</feature>
<feature type="compositionally biased region" description="Basic and acidic residues" evidence="8">
    <location>
        <begin position="2938"/>
        <end position="2948"/>
    </location>
</feature>
<evidence type="ECO:0000256" key="8">
    <source>
        <dbReference type="SAM" id="MobiDB-lite"/>
    </source>
</evidence>
<feature type="region of interest" description="Disordered" evidence="8">
    <location>
        <begin position="2520"/>
        <end position="2613"/>
    </location>
</feature>
<feature type="compositionally biased region" description="Basic and acidic residues" evidence="8">
    <location>
        <begin position="3224"/>
        <end position="3239"/>
    </location>
</feature>
<feature type="compositionally biased region" description="Basic and acidic residues" evidence="8">
    <location>
        <begin position="3156"/>
        <end position="3176"/>
    </location>
</feature>
<evidence type="ECO:0000259" key="9">
    <source>
        <dbReference type="Pfam" id="PF10513"/>
    </source>
</evidence>
<evidence type="ECO:0000256" key="5">
    <source>
        <dbReference type="ARBA" id="ARBA00023242"/>
    </source>
</evidence>
<dbReference type="EMBL" id="BFEA01000611">
    <property type="protein sequence ID" value="GBG87411.1"/>
    <property type="molecule type" value="Genomic_DNA"/>
</dbReference>
<dbReference type="CDD" id="cd20404">
    <property type="entry name" value="Tudor_Agenet_AtEML-like"/>
    <property type="match status" value="1"/>
</dbReference>
<feature type="region of interest" description="Disordered" evidence="8">
    <location>
        <begin position="1625"/>
        <end position="1784"/>
    </location>
</feature>
<evidence type="ECO:0000256" key="6">
    <source>
        <dbReference type="RuleBase" id="RU361124"/>
    </source>
</evidence>
<protein>
    <recommendedName>
        <fullName evidence="6">Enhancer of polycomb-like protein</fullName>
    </recommendedName>
</protein>
<feature type="compositionally biased region" description="Basic and acidic residues" evidence="8">
    <location>
        <begin position="2806"/>
        <end position="2828"/>
    </location>
</feature>
<feature type="compositionally biased region" description="Low complexity" evidence="8">
    <location>
        <begin position="1883"/>
        <end position="1901"/>
    </location>
</feature>
<feature type="region of interest" description="Disordered" evidence="8">
    <location>
        <begin position="2874"/>
        <end position="2959"/>
    </location>
</feature>
<feature type="compositionally biased region" description="Basic and acidic residues" evidence="8">
    <location>
        <begin position="995"/>
        <end position="1009"/>
    </location>
</feature>